<accession>A0A3P7LTC4</accession>
<protein>
    <submittedName>
        <fullName evidence="1">Uncharacterized protein</fullName>
    </submittedName>
</protein>
<evidence type="ECO:0000313" key="2">
    <source>
        <dbReference type="Proteomes" id="UP000281553"/>
    </source>
</evidence>
<dbReference type="OrthoDB" id="784962at2759"/>
<keyword evidence="2" id="KW-1185">Reference proteome</keyword>
<organism evidence="1 2">
    <name type="scientific">Dibothriocephalus latus</name>
    <name type="common">Fish tapeworm</name>
    <name type="synonym">Diphyllobothrium latum</name>
    <dbReference type="NCBI Taxonomy" id="60516"/>
    <lineage>
        <taxon>Eukaryota</taxon>
        <taxon>Metazoa</taxon>
        <taxon>Spiralia</taxon>
        <taxon>Lophotrochozoa</taxon>
        <taxon>Platyhelminthes</taxon>
        <taxon>Cestoda</taxon>
        <taxon>Eucestoda</taxon>
        <taxon>Diphyllobothriidea</taxon>
        <taxon>Diphyllobothriidae</taxon>
        <taxon>Dibothriocephalus</taxon>
    </lineage>
</organism>
<dbReference type="EMBL" id="UYRU01058610">
    <property type="protein sequence ID" value="VDN14213.1"/>
    <property type="molecule type" value="Genomic_DNA"/>
</dbReference>
<evidence type="ECO:0000313" key="1">
    <source>
        <dbReference type="EMBL" id="VDN14213.1"/>
    </source>
</evidence>
<gene>
    <name evidence="1" type="ORF">DILT_LOCUS10044</name>
</gene>
<dbReference type="AlphaFoldDB" id="A0A3P7LTC4"/>
<sequence length="159" mass="18188">MRVVVFGSIHVVLVSYLGPLLTRLSLKERTDLPHLIADLKVGTYDSLGDCSFAGNQFFFSAHLLQPKDTNEFYCTEVLDAFFLHRMKKIRGLDWSWPHREEAEMQARSVLENSVGPLLLASFNANAYVWKQLDKERGTDISSSPLLRFWHPSVSLINFD</sequence>
<proteinExistence type="predicted"/>
<reference evidence="1 2" key="1">
    <citation type="submission" date="2018-11" db="EMBL/GenBank/DDBJ databases">
        <authorList>
            <consortium name="Pathogen Informatics"/>
        </authorList>
    </citation>
    <scope>NUCLEOTIDE SEQUENCE [LARGE SCALE GENOMIC DNA]</scope>
</reference>
<dbReference type="Proteomes" id="UP000281553">
    <property type="component" value="Unassembled WGS sequence"/>
</dbReference>
<name>A0A3P7LTC4_DIBLA</name>